<dbReference type="OrthoDB" id="4376317at2"/>
<dbReference type="InterPro" id="IPR024072">
    <property type="entry name" value="DHFR-like_dom_sf"/>
</dbReference>
<keyword evidence="3" id="KW-1185">Reference proteome</keyword>
<dbReference type="RefSeq" id="WP_109696656.1">
    <property type="nucleotide sequence ID" value="NZ_QGDD01000010.1"/>
</dbReference>
<evidence type="ECO:0000259" key="1">
    <source>
        <dbReference type="Pfam" id="PF01872"/>
    </source>
</evidence>
<dbReference type="Gene3D" id="3.40.430.10">
    <property type="entry name" value="Dihydrofolate Reductase, subunit A"/>
    <property type="match status" value="1"/>
</dbReference>
<comment type="caution">
    <text evidence="2">The sequence shown here is derived from an EMBL/GenBank/DDBJ whole genome shotgun (WGS) entry which is preliminary data.</text>
</comment>
<evidence type="ECO:0000313" key="3">
    <source>
        <dbReference type="Proteomes" id="UP000245507"/>
    </source>
</evidence>
<organism evidence="2 3">
    <name type="scientific">Nocardioides silvaticus</name>
    <dbReference type="NCBI Taxonomy" id="2201891"/>
    <lineage>
        <taxon>Bacteria</taxon>
        <taxon>Bacillati</taxon>
        <taxon>Actinomycetota</taxon>
        <taxon>Actinomycetes</taxon>
        <taxon>Propionibacteriales</taxon>
        <taxon>Nocardioidaceae</taxon>
        <taxon>Nocardioides</taxon>
    </lineage>
</organism>
<dbReference type="SUPFAM" id="SSF53597">
    <property type="entry name" value="Dihydrofolate reductase-like"/>
    <property type="match status" value="1"/>
</dbReference>
<accession>A0A316TAE9</accession>
<dbReference type="Pfam" id="PF01872">
    <property type="entry name" value="RibD_C"/>
    <property type="match status" value="1"/>
</dbReference>
<dbReference type="InterPro" id="IPR002734">
    <property type="entry name" value="RibDG_C"/>
</dbReference>
<dbReference type="GO" id="GO:0009231">
    <property type="term" value="P:riboflavin biosynthetic process"/>
    <property type="evidence" value="ECO:0007669"/>
    <property type="project" value="InterPro"/>
</dbReference>
<dbReference type="EMBL" id="QGDD01000010">
    <property type="protein sequence ID" value="PWN01217.1"/>
    <property type="molecule type" value="Genomic_DNA"/>
</dbReference>
<feature type="domain" description="Bacterial bifunctional deaminase-reductase C-terminal" evidence="1">
    <location>
        <begin position="106"/>
        <end position="178"/>
    </location>
</feature>
<sequence>MTATYTWDVFSTVDGWGSYAADGVWGGYWSKDGPEFLAHRLAAYDSDVRVVLGSTTFREMAGIFADLGADNLDEANRRIFASPVTVVSSTLRETRGWPNATIHAGGAADLVRRLKAENDVPLRSHGSLSLNRSLMAAGLVDFVQLTIFPVISGRTGTDRVFHDTEDFDLELVSSRTFDGRSQELVFVPTRH</sequence>
<dbReference type="AlphaFoldDB" id="A0A316TAE9"/>
<reference evidence="2 3" key="1">
    <citation type="submission" date="2018-05" db="EMBL/GenBank/DDBJ databases">
        <title>Nocardioides silvaticus genome.</title>
        <authorList>
            <person name="Li C."/>
            <person name="Wang G."/>
        </authorList>
    </citation>
    <scope>NUCLEOTIDE SEQUENCE [LARGE SCALE GENOMIC DNA]</scope>
    <source>
        <strain evidence="2 3">CCTCC AB 2018079</strain>
    </source>
</reference>
<protein>
    <submittedName>
        <fullName evidence="2">Deaminase</fullName>
    </submittedName>
</protein>
<name>A0A316TAE9_9ACTN</name>
<proteinExistence type="predicted"/>
<dbReference type="Proteomes" id="UP000245507">
    <property type="component" value="Unassembled WGS sequence"/>
</dbReference>
<dbReference type="GO" id="GO:0008703">
    <property type="term" value="F:5-amino-6-(5-phosphoribosylamino)uracil reductase activity"/>
    <property type="evidence" value="ECO:0007669"/>
    <property type="project" value="InterPro"/>
</dbReference>
<gene>
    <name evidence="2" type="ORF">DJ010_18795</name>
</gene>
<evidence type="ECO:0000313" key="2">
    <source>
        <dbReference type="EMBL" id="PWN01217.1"/>
    </source>
</evidence>